<dbReference type="InterPro" id="IPR036390">
    <property type="entry name" value="WH_DNA-bd_sf"/>
</dbReference>
<dbReference type="PANTHER" id="PTHR34580">
    <property type="match status" value="1"/>
</dbReference>
<dbReference type="HOGENOM" id="CLU_041141_10_0_7"/>
<dbReference type="OrthoDB" id="6521217at2"/>
<proteinExistence type="predicted"/>
<dbReference type="PANTHER" id="PTHR34580:SF1">
    <property type="entry name" value="PROTEIN PAFC"/>
    <property type="match status" value="1"/>
</dbReference>
<dbReference type="EMBL" id="CP007772">
    <property type="protein sequence ID" value="AJC89936.1"/>
    <property type="molecule type" value="Genomic_DNA"/>
</dbReference>
<dbReference type="PROSITE" id="PS52050">
    <property type="entry name" value="WYL"/>
    <property type="match status" value="1"/>
</dbReference>
<feature type="domain" description="Helix-turn-helix type 11" evidence="1">
    <location>
        <begin position="9"/>
        <end position="64"/>
    </location>
</feature>
<gene>
    <name evidence="3" type="ORF">CSUB8521_0030</name>
</gene>
<dbReference type="InterPro" id="IPR013196">
    <property type="entry name" value="HTH_11"/>
</dbReference>
<evidence type="ECO:0000313" key="4">
    <source>
        <dbReference type="Proteomes" id="UP000031135"/>
    </source>
</evidence>
<dbReference type="KEGG" id="csm:CSUB8521_0030"/>
<dbReference type="Proteomes" id="UP000031135">
    <property type="component" value="Chromosome"/>
</dbReference>
<sequence>MEKDKLSTRLVSILQCLNNGERFSLEELAQEFNVSIRTIQRDLHERLAFIPIKKENGKYFLEGYVLGKLSFKDIQNFAILSGIGRLYPSLDKEFLNDLLNEKINKAFLVKTKSYETLDREVFEELSAAIIAKYPISFYYKEKHRKANPYKLINIDHIWYLLADENDTLKTFTFSKITQLRVEKKEIFTPKEEFLKQIQKDQSNWISKENKEAILKLDKKAKEYFLRKNALTKYEFIDEDENFIYIKAFYTYDDELLNLIRYWIPYIKINKPIALKEKLFEQLNTYMQD</sequence>
<evidence type="ECO:0000259" key="2">
    <source>
        <dbReference type="Pfam" id="PF13280"/>
    </source>
</evidence>
<dbReference type="Pfam" id="PF08279">
    <property type="entry name" value="HTH_11"/>
    <property type="match status" value="1"/>
</dbReference>
<feature type="domain" description="WYL" evidence="2">
    <location>
        <begin position="120"/>
        <end position="181"/>
    </location>
</feature>
<dbReference type="Pfam" id="PF13280">
    <property type="entry name" value="WYL"/>
    <property type="match status" value="1"/>
</dbReference>
<dbReference type="RefSeq" id="WP_039662297.1">
    <property type="nucleotide sequence ID" value="NZ_CP007772.1"/>
</dbReference>
<reference evidence="3 4" key="1">
    <citation type="journal article" date="2014" name="Genome Biol. Evol.">
        <title>Comparative Genomics of the Campylobacter lari Group.</title>
        <authorList>
            <person name="Miller W.G."/>
            <person name="Yee E."/>
            <person name="Chapman M.H."/>
            <person name="Smith T.P."/>
            <person name="Bono J.L."/>
            <person name="Huynh S."/>
            <person name="Parker C.T."/>
            <person name="Vandamme P."/>
            <person name="Luong K."/>
            <person name="Korlach J."/>
        </authorList>
    </citation>
    <scope>NUCLEOTIDE SEQUENCE [LARGE SCALE GENOMIC DNA]</scope>
    <source>
        <strain evidence="3 4">LMG 24374</strain>
    </source>
</reference>
<dbReference type="SUPFAM" id="SSF46785">
    <property type="entry name" value="Winged helix' DNA-binding domain"/>
    <property type="match status" value="1"/>
</dbReference>
<dbReference type="Gene3D" id="1.10.10.10">
    <property type="entry name" value="Winged helix-like DNA-binding domain superfamily/Winged helix DNA-binding domain"/>
    <property type="match status" value="1"/>
</dbReference>
<protein>
    <submittedName>
        <fullName evidence="3">Transcriptional regulator (WYL domain)</fullName>
    </submittedName>
</protein>
<accession>A0A0A8H778</accession>
<name>A0A0A8H778_9BACT</name>
<dbReference type="AlphaFoldDB" id="A0A0A8H778"/>
<evidence type="ECO:0000259" key="1">
    <source>
        <dbReference type="Pfam" id="PF08279"/>
    </source>
</evidence>
<dbReference type="InterPro" id="IPR026881">
    <property type="entry name" value="WYL_dom"/>
</dbReference>
<organism evidence="3 4">
    <name type="scientific">Campylobacter subantarcticus LMG 24374</name>
    <dbReference type="NCBI Taxonomy" id="1388751"/>
    <lineage>
        <taxon>Bacteria</taxon>
        <taxon>Pseudomonadati</taxon>
        <taxon>Campylobacterota</taxon>
        <taxon>Epsilonproteobacteria</taxon>
        <taxon>Campylobacterales</taxon>
        <taxon>Campylobacteraceae</taxon>
        <taxon>Campylobacter</taxon>
    </lineage>
</organism>
<evidence type="ECO:0000313" key="3">
    <source>
        <dbReference type="EMBL" id="AJC89936.1"/>
    </source>
</evidence>
<dbReference type="InterPro" id="IPR051534">
    <property type="entry name" value="CBASS_pafABC_assoc_protein"/>
</dbReference>
<dbReference type="InterPro" id="IPR036388">
    <property type="entry name" value="WH-like_DNA-bd_sf"/>
</dbReference>